<organism evidence="3 4">
    <name type="scientific">Flavobacterium aquicola</name>
    <dbReference type="NCBI Taxonomy" id="1682742"/>
    <lineage>
        <taxon>Bacteria</taxon>
        <taxon>Pseudomonadati</taxon>
        <taxon>Bacteroidota</taxon>
        <taxon>Flavobacteriia</taxon>
        <taxon>Flavobacteriales</taxon>
        <taxon>Flavobacteriaceae</taxon>
        <taxon>Flavobacterium</taxon>
    </lineage>
</organism>
<dbReference type="SUPFAM" id="SSF56801">
    <property type="entry name" value="Acetyl-CoA synthetase-like"/>
    <property type="match status" value="1"/>
</dbReference>
<dbReference type="InterPro" id="IPR045851">
    <property type="entry name" value="AMP-bd_C_sf"/>
</dbReference>
<dbReference type="GO" id="GO:0031177">
    <property type="term" value="F:phosphopantetheine binding"/>
    <property type="evidence" value="ECO:0007669"/>
    <property type="project" value="TreeGrafter"/>
</dbReference>
<evidence type="ECO:0000256" key="1">
    <source>
        <dbReference type="SAM" id="MobiDB-lite"/>
    </source>
</evidence>
<dbReference type="PROSITE" id="PS50075">
    <property type="entry name" value="CARRIER"/>
    <property type="match status" value="1"/>
</dbReference>
<dbReference type="PANTHER" id="PTHR45527:SF1">
    <property type="entry name" value="FATTY ACID SYNTHASE"/>
    <property type="match status" value="1"/>
</dbReference>
<feature type="domain" description="Carrier" evidence="2">
    <location>
        <begin position="40"/>
        <end position="68"/>
    </location>
</feature>
<feature type="region of interest" description="Disordered" evidence="1">
    <location>
        <begin position="16"/>
        <end position="41"/>
    </location>
</feature>
<evidence type="ECO:0000313" key="4">
    <source>
        <dbReference type="Proteomes" id="UP000257136"/>
    </source>
</evidence>
<evidence type="ECO:0000313" key="3">
    <source>
        <dbReference type="EMBL" id="REG90458.1"/>
    </source>
</evidence>
<keyword evidence="4" id="KW-1185">Reference proteome</keyword>
<protein>
    <recommendedName>
        <fullName evidence="2">Carrier domain-containing protein</fullName>
    </recommendedName>
</protein>
<dbReference type="RefSeq" id="WP_170141507.1">
    <property type="nucleotide sequence ID" value="NZ_QUNI01000023.1"/>
</dbReference>
<name>A0A3E0DWN4_9FLAO</name>
<evidence type="ECO:0000259" key="2">
    <source>
        <dbReference type="PROSITE" id="PS50075"/>
    </source>
</evidence>
<dbReference type="InterPro" id="IPR036736">
    <property type="entry name" value="ACP-like_sf"/>
</dbReference>
<dbReference type="Proteomes" id="UP000257136">
    <property type="component" value="Unassembled WGS sequence"/>
</dbReference>
<dbReference type="GO" id="GO:0005829">
    <property type="term" value="C:cytosol"/>
    <property type="evidence" value="ECO:0007669"/>
    <property type="project" value="TreeGrafter"/>
</dbReference>
<accession>A0A3E0DWN4</accession>
<dbReference type="InterPro" id="IPR009081">
    <property type="entry name" value="PP-bd_ACP"/>
</dbReference>
<dbReference type="GO" id="GO:0043041">
    <property type="term" value="P:amino acid activation for nonribosomal peptide biosynthetic process"/>
    <property type="evidence" value="ECO:0007669"/>
    <property type="project" value="TreeGrafter"/>
</dbReference>
<dbReference type="Gene3D" id="1.10.1200.10">
    <property type="entry name" value="ACP-like"/>
    <property type="match status" value="1"/>
</dbReference>
<dbReference type="AlphaFoldDB" id="A0A3E0DWN4"/>
<sequence>MVPQLWVALDAMPLTGNGKLDKKSLPNPDSSELSSKEYVAPRNETERQLAEIWQNLLGLEQVGIHDNF</sequence>
<feature type="non-terminal residue" evidence="3">
    <location>
        <position position="68"/>
    </location>
</feature>
<comment type="caution">
    <text evidence="3">The sequence shown here is derived from an EMBL/GenBank/DDBJ whole genome shotgun (WGS) entry which is preliminary data.</text>
</comment>
<dbReference type="EMBL" id="QUNI01000023">
    <property type="protein sequence ID" value="REG90458.1"/>
    <property type="molecule type" value="Genomic_DNA"/>
</dbReference>
<gene>
    <name evidence="3" type="ORF">C8P67_1231</name>
</gene>
<dbReference type="GO" id="GO:0044550">
    <property type="term" value="P:secondary metabolite biosynthetic process"/>
    <property type="evidence" value="ECO:0007669"/>
    <property type="project" value="TreeGrafter"/>
</dbReference>
<dbReference type="Gene3D" id="3.30.300.30">
    <property type="match status" value="1"/>
</dbReference>
<reference evidence="3 4" key="1">
    <citation type="submission" date="2018-08" db="EMBL/GenBank/DDBJ databases">
        <title>Genomic Encyclopedia of Archaeal and Bacterial Type Strains, Phase II (KMG-II): from individual species to whole genera.</title>
        <authorList>
            <person name="Goeker M."/>
        </authorList>
    </citation>
    <scope>NUCLEOTIDE SEQUENCE [LARGE SCALE GENOMIC DNA]</scope>
    <source>
        <strain evidence="3 4">DSM 100880</strain>
    </source>
</reference>
<proteinExistence type="predicted"/>
<dbReference type="PANTHER" id="PTHR45527">
    <property type="entry name" value="NONRIBOSOMAL PEPTIDE SYNTHETASE"/>
    <property type="match status" value="1"/>
</dbReference>